<proteinExistence type="predicted"/>
<protein>
    <submittedName>
        <fullName evidence="1">Uncharacterized protein</fullName>
    </submittedName>
</protein>
<comment type="caution">
    <text evidence="1">The sequence shown here is derived from an EMBL/GenBank/DDBJ whole genome shotgun (WGS) entry which is preliminary data.</text>
</comment>
<accession>A0A7J6A9X6</accession>
<dbReference type="AlphaFoldDB" id="A0A7J6A9X6"/>
<evidence type="ECO:0000313" key="2">
    <source>
        <dbReference type="Proteomes" id="UP000593565"/>
    </source>
</evidence>
<reference evidence="1 2" key="1">
    <citation type="submission" date="2020-02" db="EMBL/GenBank/DDBJ databases">
        <title>A chromosome-scale genome assembly of the black bullhead catfish (Ameiurus melas).</title>
        <authorList>
            <person name="Wen M."/>
            <person name="Zham M."/>
            <person name="Cabau C."/>
            <person name="Klopp C."/>
            <person name="Donnadieu C."/>
            <person name="Roques C."/>
            <person name="Bouchez O."/>
            <person name="Lampietro C."/>
            <person name="Jouanno E."/>
            <person name="Herpin A."/>
            <person name="Louis A."/>
            <person name="Berthelot C."/>
            <person name="Parey E."/>
            <person name="Roest-Crollius H."/>
            <person name="Braasch I."/>
            <person name="Postlethwait J."/>
            <person name="Robinson-Rechavi M."/>
            <person name="Echchiki A."/>
            <person name="Begum T."/>
            <person name="Montfort J."/>
            <person name="Schartl M."/>
            <person name="Bobe J."/>
            <person name="Guiguen Y."/>
        </authorList>
    </citation>
    <scope>NUCLEOTIDE SEQUENCE [LARGE SCALE GENOMIC DNA]</scope>
    <source>
        <strain evidence="1">M_S1</strain>
        <tissue evidence="1">Blood</tissue>
    </source>
</reference>
<sequence>MIGGTVVQQEVQLLLAGVLSKPLQITKGFLLISVSMRRLTTPDDFLPQMLYLLQFTLLLNYPQSSLILKLFIQTQSYPQAPVILLFIQVFNDPQSPLIRTSTPQLSYPHVSRVRN</sequence>
<organism evidence="1 2">
    <name type="scientific">Ameiurus melas</name>
    <name type="common">Black bullhead</name>
    <name type="synonym">Silurus melas</name>
    <dbReference type="NCBI Taxonomy" id="219545"/>
    <lineage>
        <taxon>Eukaryota</taxon>
        <taxon>Metazoa</taxon>
        <taxon>Chordata</taxon>
        <taxon>Craniata</taxon>
        <taxon>Vertebrata</taxon>
        <taxon>Euteleostomi</taxon>
        <taxon>Actinopterygii</taxon>
        <taxon>Neopterygii</taxon>
        <taxon>Teleostei</taxon>
        <taxon>Ostariophysi</taxon>
        <taxon>Siluriformes</taxon>
        <taxon>Ictaluridae</taxon>
        <taxon>Ameiurus</taxon>
    </lineage>
</organism>
<dbReference type="Proteomes" id="UP000593565">
    <property type="component" value="Unassembled WGS sequence"/>
</dbReference>
<evidence type="ECO:0000313" key="1">
    <source>
        <dbReference type="EMBL" id="KAF4078867.1"/>
    </source>
</evidence>
<gene>
    <name evidence="1" type="ORF">AMELA_G00186470</name>
</gene>
<name>A0A7J6A9X6_AMEME</name>
<dbReference type="EMBL" id="JAAGNN010000016">
    <property type="protein sequence ID" value="KAF4078867.1"/>
    <property type="molecule type" value="Genomic_DNA"/>
</dbReference>
<keyword evidence="2" id="KW-1185">Reference proteome</keyword>